<evidence type="ECO:0008006" key="4">
    <source>
        <dbReference type="Google" id="ProtNLM"/>
    </source>
</evidence>
<feature type="compositionally biased region" description="Basic and acidic residues" evidence="1">
    <location>
        <begin position="1"/>
        <end position="18"/>
    </location>
</feature>
<organism evidence="2 3">
    <name type="scientific">Tanacetum coccineum</name>
    <dbReference type="NCBI Taxonomy" id="301880"/>
    <lineage>
        <taxon>Eukaryota</taxon>
        <taxon>Viridiplantae</taxon>
        <taxon>Streptophyta</taxon>
        <taxon>Embryophyta</taxon>
        <taxon>Tracheophyta</taxon>
        <taxon>Spermatophyta</taxon>
        <taxon>Magnoliopsida</taxon>
        <taxon>eudicotyledons</taxon>
        <taxon>Gunneridae</taxon>
        <taxon>Pentapetalae</taxon>
        <taxon>asterids</taxon>
        <taxon>campanulids</taxon>
        <taxon>Asterales</taxon>
        <taxon>Asteraceae</taxon>
        <taxon>Asteroideae</taxon>
        <taxon>Anthemideae</taxon>
        <taxon>Anthemidinae</taxon>
        <taxon>Tanacetum</taxon>
    </lineage>
</organism>
<reference evidence="2" key="1">
    <citation type="journal article" date="2022" name="Int. J. Mol. Sci.">
        <title>Draft Genome of Tanacetum Coccineum: Genomic Comparison of Closely Related Tanacetum-Family Plants.</title>
        <authorList>
            <person name="Yamashiro T."/>
            <person name="Shiraishi A."/>
            <person name="Nakayama K."/>
            <person name="Satake H."/>
        </authorList>
    </citation>
    <scope>NUCLEOTIDE SEQUENCE</scope>
</reference>
<sequence>MGDENPRHILGDYSRPSHEGYQNTIEVPNGNDLVPLRSDTIRLVQNGCSFHGLRFEDPNQHLKDILKIVDSIDLNVETMERTRTIDQPAGGNLGDKNDEESWALLEDLALYDNESLNDPRDFAKPVKAISMPHDVPNTSDRYMLELEDQIKYLMGKPKTSSTQPPPYQANVGEKHEQIIDKNMVELNNDVNKPIETSDEPIRKATKESIGEERKMAELPEPQPVSFYLNHKINKKLIGGLIGNPRFNDSLLAIEAGK</sequence>
<reference evidence="2" key="2">
    <citation type="submission" date="2022-01" db="EMBL/GenBank/DDBJ databases">
        <authorList>
            <person name="Yamashiro T."/>
            <person name="Shiraishi A."/>
            <person name="Satake H."/>
            <person name="Nakayama K."/>
        </authorList>
    </citation>
    <scope>NUCLEOTIDE SEQUENCE</scope>
</reference>
<name>A0ABQ5AXH6_9ASTR</name>
<dbReference type="EMBL" id="BQNB010012616">
    <property type="protein sequence ID" value="GJT05806.1"/>
    <property type="molecule type" value="Genomic_DNA"/>
</dbReference>
<protein>
    <recommendedName>
        <fullName evidence="4">MAK10-like protein</fullName>
    </recommendedName>
</protein>
<gene>
    <name evidence="2" type="ORF">Tco_0840268</name>
</gene>
<keyword evidence="3" id="KW-1185">Reference proteome</keyword>
<dbReference type="Proteomes" id="UP001151760">
    <property type="component" value="Unassembled WGS sequence"/>
</dbReference>
<evidence type="ECO:0000313" key="3">
    <source>
        <dbReference type="Proteomes" id="UP001151760"/>
    </source>
</evidence>
<comment type="caution">
    <text evidence="2">The sequence shown here is derived from an EMBL/GenBank/DDBJ whole genome shotgun (WGS) entry which is preliminary data.</text>
</comment>
<feature type="region of interest" description="Disordered" evidence="1">
    <location>
        <begin position="1"/>
        <end position="21"/>
    </location>
</feature>
<evidence type="ECO:0000313" key="2">
    <source>
        <dbReference type="EMBL" id="GJT05806.1"/>
    </source>
</evidence>
<accession>A0ABQ5AXH6</accession>
<proteinExistence type="predicted"/>
<evidence type="ECO:0000256" key="1">
    <source>
        <dbReference type="SAM" id="MobiDB-lite"/>
    </source>
</evidence>